<dbReference type="SUPFAM" id="SSF53474">
    <property type="entry name" value="alpha/beta-Hydrolases"/>
    <property type="match status" value="1"/>
</dbReference>
<dbReference type="PANTHER" id="PTHR48081:SF8">
    <property type="entry name" value="ALPHA_BETA HYDROLASE FOLD-3 DOMAIN-CONTAINING PROTEIN-RELATED"/>
    <property type="match status" value="1"/>
</dbReference>
<evidence type="ECO:0000313" key="3">
    <source>
        <dbReference type="EMBL" id="MBL3680015.1"/>
    </source>
</evidence>
<evidence type="ECO:0000313" key="4">
    <source>
        <dbReference type="Proteomes" id="UP001645859"/>
    </source>
</evidence>
<keyword evidence="4" id="KW-1185">Reference proteome</keyword>
<proteinExistence type="predicted"/>
<dbReference type="InterPro" id="IPR013094">
    <property type="entry name" value="AB_hydrolase_3"/>
</dbReference>
<accession>A0ABS1SHQ5</accession>
<sequence>MVADAPANLPVPVPYDPELLPGLAFFRELVEPIPLTADTIAANRAHLASITQDMATQTAGRAVTWEDRVIPGPPGAPDIAVTIIRPAAPDPAAPNPTAPRPAPAVLGIHGGGYVLGTRFFGTGELIELAERHGTVGVAVEYRLAPEHPAPAAAEDCYAALVWLAAHAAELGVDPARMVVSGASAGGGLAAAVALLARDRGGPALAGQLLNTPMIDDRNTTVSSWQYVGVGAWDRGNNDVGWDAALGEDRGTDRVDAVRAPARATDLAGLAPAFLEVGAAEVFRDETIAYASRIWAAGGQAELHVWSGAYHGFSGFSPDAIVSHAANAARDSWWRRILAQ</sequence>
<reference evidence="3 4" key="1">
    <citation type="submission" date="2018-09" db="EMBL/GenBank/DDBJ databases">
        <title>Comparative genomics of Leucobacter spp.</title>
        <authorList>
            <person name="Reis A.C."/>
            <person name="Kolvenbach B.A."/>
            <person name="Corvini P.F.X."/>
            <person name="Nunes O.C."/>
        </authorList>
    </citation>
    <scope>NUCLEOTIDE SEQUENCE [LARGE SCALE GENOMIC DNA]</scope>
    <source>
        <strain evidence="3 4">TAN 31504</strain>
    </source>
</reference>
<dbReference type="EMBL" id="QYAC01000006">
    <property type="protein sequence ID" value="MBL3680015.1"/>
    <property type="molecule type" value="Genomic_DNA"/>
</dbReference>
<dbReference type="Pfam" id="PF07859">
    <property type="entry name" value="Abhydrolase_3"/>
    <property type="match status" value="1"/>
</dbReference>
<dbReference type="Proteomes" id="UP001645859">
    <property type="component" value="Unassembled WGS sequence"/>
</dbReference>
<evidence type="ECO:0000256" key="1">
    <source>
        <dbReference type="ARBA" id="ARBA00022801"/>
    </source>
</evidence>
<dbReference type="GO" id="GO:0016787">
    <property type="term" value="F:hydrolase activity"/>
    <property type="evidence" value="ECO:0007669"/>
    <property type="project" value="UniProtKB-KW"/>
</dbReference>
<protein>
    <submittedName>
        <fullName evidence="3">Alpha/beta hydrolase</fullName>
    </submittedName>
</protein>
<dbReference type="PANTHER" id="PTHR48081">
    <property type="entry name" value="AB HYDROLASE SUPERFAMILY PROTEIN C4A8.06C"/>
    <property type="match status" value="1"/>
</dbReference>
<gene>
    <name evidence="3" type="ORF">D3230_12060</name>
</gene>
<comment type="caution">
    <text evidence="3">The sequence shown here is derived from an EMBL/GenBank/DDBJ whole genome shotgun (WGS) entry which is preliminary data.</text>
</comment>
<feature type="domain" description="Alpha/beta hydrolase fold-3" evidence="2">
    <location>
        <begin position="106"/>
        <end position="312"/>
    </location>
</feature>
<dbReference type="InterPro" id="IPR029058">
    <property type="entry name" value="AB_hydrolase_fold"/>
</dbReference>
<evidence type="ECO:0000259" key="2">
    <source>
        <dbReference type="Pfam" id="PF07859"/>
    </source>
</evidence>
<dbReference type="InterPro" id="IPR050300">
    <property type="entry name" value="GDXG_lipolytic_enzyme"/>
</dbReference>
<organism evidence="3 4">
    <name type="scientific">Leucobacter chromiireducens subsp. solipictus</name>
    <dbReference type="NCBI Taxonomy" id="398235"/>
    <lineage>
        <taxon>Bacteria</taxon>
        <taxon>Bacillati</taxon>
        <taxon>Actinomycetota</taxon>
        <taxon>Actinomycetes</taxon>
        <taxon>Micrococcales</taxon>
        <taxon>Microbacteriaceae</taxon>
        <taxon>Leucobacter</taxon>
    </lineage>
</organism>
<dbReference type="Gene3D" id="3.40.50.1820">
    <property type="entry name" value="alpha/beta hydrolase"/>
    <property type="match status" value="1"/>
</dbReference>
<name>A0ABS1SHQ5_9MICO</name>
<keyword evidence="1 3" id="KW-0378">Hydrolase</keyword>